<name>A0ABX3ILU3_9BACT</name>
<reference evidence="2 3" key="1">
    <citation type="submission" date="2015-06" db="EMBL/GenBank/DDBJ databases">
        <title>Genome sequencing of Thermotogales isolates from hydrothermal vents.</title>
        <authorList>
            <person name="Haverkamp T.H."/>
            <person name="Kublanov I.V."/>
            <person name="Nesbo C.L."/>
        </authorList>
    </citation>
    <scope>NUCLEOTIDE SEQUENCE [LARGE SCALE GENOMIC DNA]</scope>
    <source>
        <strain evidence="3">ik275mar</strain>
    </source>
</reference>
<organism evidence="2 3">
    <name type="scientific">Thermosipho affectus</name>
    <dbReference type="NCBI Taxonomy" id="660294"/>
    <lineage>
        <taxon>Bacteria</taxon>
        <taxon>Thermotogati</taxon>
        <taxon>Thermotogota</taxon>
        <taxon>Thermotogae</taxon>
        <taxon>Thermotogales</taxon>
        <taxon>Fervidobacteriaceae</taxon>
        <taxon>Thermosipho</taxon>
    </lineage>
</organism>
<evidence type="ECO:0000313" key="2">
    <source>
        <dbReference type="EMBL" id="ONN28121.1"/>
    </source>
</evidence>
<gene>
    <name evidence="2" type="ORF">XJ44_00180</name>
</gene>
<protein>
    <submittedName>
        <fullName evidence="2">Uncharacterized protein</fullName>
    </submittedName>
</protein>
<evidence type="ECO:0000313" key="3">
    <source>
        <dbReference type="Proteomes" id="UP000242616"/>
    </source>
</evidence>
<keyword evidence="1" id="KW-0812">Transmembrane</keyword>
<keyword evidence="3" id="KW-1185">Reference proteome</keyword>
<proteinExistence type="predicted"/>
<sequence length="118" mass="13640">MTYIEVITVLIITVIIFSISVISVFNLMDKVVLNEELFKTIVYCGLWSSNADYIRYSKNKVYIHYTFFEKENVVITKEVDLGDYFNKLDLTIIPLYRVSGGTFGNFKIEPIVFDISGE</sequence>
<evidence type="ECO:0000256" key="1">
    <source>
        <dbReference type="SAM" id="Phobius"/>
    </source>
</evidence>
<dbReference type="EMBL" id="LBFC01000001">
    <property type="protein sequence ID" value="ONN28121.1"/>
    <property type="molecule type" value="Genomic_DNA"/>
</dbReference>
<comment type="caution">
    <text evidence="2">The sequence shown here is derived from an EMBL/GenBank/DDBJ whole genome shotgun (WGS) entry which is preliminary data.</text>
</comment>
<keyword evidence="1" id="KW-0472">Membrane</keyword>
<feature type="transmembrane region" description="Helical" evidence="1">
    <location>
        <begin position="6"/>
        <end position="28"/>
    </location>
</feature>
<dbReference type="RefSeq" id="WP_077197684.1">
    <property type="nucleotide sequence ID" value="NZ_LBFC01000001.1"/>
</dbReference>
<accession>A0ABX3ILU3</accession>
<dbReference type="Proteomes" id="UP000242616">
    <property type="component" value="Unassembled WGS sequence"/>
</dbReference>
<keyword evidence="1" id="KW-1133">Transmembrane helix</keyword>